<evidence type="ECO:0000313" key="2">
    <source>
        <dbReference type="Proteomes" id="UP000279833"/>
    </source>
</evidence>
<organism evidence="3">
    <name type="scientific">Schistosoma curassoni</name>
    <dbReference type="NCBI Taxonomy" id="6186"/>
    <lineage>
        <taxon>Eukaryota</taxon>
        <taxon>Metazoa</taxon>
        <taxon>Spiralia</taxon>
        <taxon>Lophotrochozoa</taxon>
        <taxon>Platyhelminthes</taxon>
        <taxon>Trematoda</taxon>
        <taxon>Digenea</taxon>
        <taxon>Strigeidida</taxon>
        <taxon>Schistosomatoidea</taxon>
        <taxon>Schistosomatidae</taxon>
        <taxon>Schistosoma</taxon>
    </lineage>
</organism>
<keyword evidence="2" id="KW-1185">Reference proteome</keyword>
<name>A0A183L3I0_9TREM</name>
<sequence>MISKWEEVDSLWHRMYKNGRASEKVSIYITYCHIFHRTSENQPFRCEPVV</sequence>
<protein>
    <submittedName>
        <fullName evidence="3">Ovule protein</fullName>
    </submittedName>
</protein>
<gene>
    <name evidence="1" type="ORF">SCUD_LOCUS21888</name>
</gene>
<dbReference type="Proteomes" id="UP000279833">
    <property type="component" value="Unassembled WGS sequence"/>
</dbReference>
<accession>A0A183L3I0</accession>
<dbReference type="EMBL" id="UZAK01047731">
    <property type="protein sequence ID" value="VDP76925.1"/>
    <property type="molecule type" value="Genomic_DNA"/>
</dbReference>
<dbReference type="WBParaSite" id="SCUD_0002189101-mRNA-1">
    <property type="protein sequence ID" value="SCUD_0002189101-mRNA-1"/>
    <property type="gene ID" value="SCUD_0002189101"/>
</dbReference>
<evidence type="ECO:0000313" key="3">
    <source>
        <dbReference type="WBParaSite" id="SCUD_0002189101-mRNA-1"/>
    </source>
</evidence>
<reference evidence="1 2" key="2">
    <citation type="submission" date="2018-11" db="EMBL/GenBank/DDBJ databases">
        <authorList>
            <consortium name="Pathogen Informatics"/>
        </authorList>
    </citation>
    <scope>NUCLEOTIDE SEQUENCE [LARGE SCALE GENOMIC DNA]</scope>
    <source>
        <strain evidence="1">Dakar</strain>
        <strain evidence="2">Dakar, Senegal</strain>
    </source>
</reference>
<dbReference type="AlphaFoldDB" id="A0A183L3I0"/>
<proteinExistence type="predicted"/>
<evidence type="ECO:0000313" key="1">
    <source>
        <dbReference type="EMBL" id="VDP76925.1"/>
    </source>
</evidence>
<reference evidence="3" key="1">
    <citation type="submission" date="2016-06" db="UniProtKB">
        <authorList>
            <consortium name="WormBaseParasite"/>
        </authorList>
    </citation>
    <scope>IDENTIFICATION</scope>
</reference>